<protein>
    <submittedName>
        <fullName evidence="2">Uncharacterized protein</fullName>
    </submittedName>
</protein>
<keyword evidence="1" id="KW-0812">Transmembrane</keyword>
<keyword evidence="1" id="KW-1133">Transmembrane helix</keyword>
<proteinExistence type="predicted"/>
<dbReference type="EMBL" id="CM009751">
    <property type="protein sequence ID" value="PUZ67604.1"/>
    <property type="molecule type" value="Genomic_DNA"/>
</dbReference>
<accession>A0A2T7EIE4</accession>
<keyword evidence="3" id="KW-1185">Reference proteome</keyword>
<sequence>MLICWDETATCCGKNIKKTEEINVFRRKQRLLSCLSVFVHYSWMQSMTFVSWSSLLS</sequence>
<keyword evidence="1" id="KW-0472">Membrane</keyword>
<reference evidence="2 3" key="1">
    <citation type="submission" date="2018-04" db="EMBL/GenBank/DDBJ databases">
        <title>WGS assembly of Panicum hallii var. hallii HAL2.</title>
        <authorList>
            <person name="Lovell J."/>
            <person name="Jenkins J."/>
            <person name="Lowry D."/>
            <person name="Mamidi S."/>
            <person name="Sreedasyam A."/>
            <person name="Weng X."/>
            <person name="Barry K."/>
            <person name="Bonette J."/>
            <person name="Campitelli B."/>
            <person name="Daum C."/>
            <person name="Gordon S."/>
            <person name="Gould B."/>
            <person name="Lipzen A."/>
            <person name="MacQueen A."/>
            <person name="Palacio-Mejia J."/>
            <person name="Plott C."/>
            <person name="Shakirov E."/>
            <person name="Shu S."/>
            <person name="Yoshinaga Y."/>
            <person name="Zane M."/>
            <person name="Rokhsar D."/>
            <person name="Grimwood J."/>
            <person name="Schmutz J."/>
            <person name="Juenger T."/>
        </authorList>
    </citation>
    <scope>NUCLEOTIDE SEQUENCE [LARGE SCALE GENOMIC DNA]</scope>
    <source>
        <strain evidence="3">cv. HAL2</strain>
    </source>
</reference>
<organism evidence="2 3">
    <name type="scientific">Panicum hallii var. hallii</name>
    <dbReference type="NCBI Taxonomy" id="1504633"/>
    <lineage>
        <taxon>Eukaryota</taxon>
        <taxon>Viridiplantae</taxon>
        <taxon>Streptophyta</taxon>
        <taxon>Embryophyta</taxon>
        <taxon>Tracheophyta</taxon>
        <taxon>Spermatophyta</taxon>
        <taxon>Magnoliopsida</taxon>
        <taxon>Liliopsida</taxon>
        <taxon>Poales</taxon>
        <taxon>Poaceae</taxon>
        <taxon>PACMAD clade</taxon>
        <taxon>Panicoideae</taxon>
        <taxon>Panicodae</taxon>
        <taxon>Paniceae</taxon>
        <taxon>Panicinae</taxon>
        <taxon>Panicum</taxon>
        <taxon>Panicum sect. Panicum</taxon>
    </lineage>
</organism>
<evidence type="ECO:0000313" key="2">
    <source>
        <dbReference type="EMBL" id="PUZ67604.1"/>
    </source>
</evidence>
<dbReference type="Proteomes" id="UP000244336">
    <property type="component" value="Chromosome 3"/>
</dbReference>
<dbReference type="AlphaFoldDB" id="A0A2T7EIE4"/>
<evidence type="ECO:0000313" key="3">
    <source>
        <dbReference type="Proteomes" id="UP000244336"/>
    </source>
</evidence>
<evidence type="ECO:0000256" key="1">
    <source>
        <dbReference type="SAM" id="Phobius"/>
    </source>
</evidence>
<name>A0A2T7EIE4_9POAL</name>
<feature type="transmembrane region" description="Helical" evidence="1">
    <location>
        <begin position="31"/>
        <end position="52"/>
    </location>
</feature>
<dbReference type="Gramene" id="PUZ67604">
    <property type="protein sequence ID" value="PUZ67604"/>
    <property type="gene ID" value="GQ55_3G449300"/>
</dbReference>
<gene>
    <name evidence="2" type="ORF">GQ55_3G449300</name>
</gene>